<dbReference type="Gene3D" id="3.30.420.40">
    <property type="match status" value="2"/>
</dbReference>
<dbReference type="InterPro" id="IPR043129">
    <property type="entry name" value="ATPase_NBD"/>
</dbReference>
<keyword evidence="2" id="KW-0808">Transferase</keyword>
<dbReference type="Pfam" id="PF00480">
    <property type="entry name" value="ROK"/>
    <property type="match status" value="1"/>
</dbReference>
<accession>A0A0S7BHN8</accession>
<dbReference type="EMBL" id="DF967972">
    <property type="protein sequence ID" value="GAP13371.1"/>
    <property type="molecule type" value="Genomic_DNA"/>
</dbReference>
<keyword evidence="2" id="KW-0418">Kinase</keyword>
<comment type="similarity">
    <text evidence="1">Belongs to the ROK (NagC/XylR) family.</text>
</comment>
<dbReference type="PANTHER" id="PTHR18964:SF149">
    <property type="entry name" value="BIFUNCTIONAL UDP-N-ACETYLGLUCOSAMINE 2-EPIMERASE_N-ACETYLMANNOSAMINE KINASE"/>
    <property type="match status" value="1"/>
</dbReference>
<dbReference type="GO" id="GO:0016301">
    <property type="term" value="F:kinase activity"/>
    <property type="evidence" value="ECO:0007669"/>
    <property type="project" value="UniProtKB-KW"/>
</dbReference>
<sequence>MDKNSEAIGIDLGGTNIRVARISRSGQILERIQEHVPRGRDAQLAIIRDSVLRMVTPQSAGVALGFPGRVDVRSGVALTAGYLELKDVTLAAMLREITGLPAVIDTDANLALWAEMKIGAAVGYDEIAMFTIGTGIGGAIASDGKLYYGGGNAGQLGHITVDLHGKSCNCGRRGCVETTSSGTALGELIAASPLAATTRVEDLLALQKNGDRTANELLVQWMAPLRLAVDTAVAVLGSKLVLLGGGLGKAAFEALTLVTRCDSPWFTYEIKAGELGDHAGVIGAGLRAFEA</sequence>
<protein>
    <submittedName>
        <fullName evidence="2">Transcriptional regulator/sugar kinase</fullName>
    </submittedName>
</protein>
<dbReference type="SUPFAM" id="SSF53067">
    <property type="entry name" value="Actin-like ATPase domain"/>
    <property type="match status" value="1"/>
</dbReference>
<dbReference type="InterPro" id="IPR000600">
    <property type="entry name" value="ROK"/>
</dbReference>
<dbReference type="Proteomes" id="UP000055060">
    <property type="component" value="Unassembled WGS sequence"/>
</dbReference>
<dbReference type="RefSeq" id="WP_201785881.1">
    <property type="nucleotide sequence ID" value="NZ_DF967972.1"/>
</dbReference>
<evidence type="ECO:0000313" key="3">
    <source>
        <dbReference type="Proteomes" id="UP000055060"/>
    </source>
</evidence>
<dbReference type="PANTHER" id="PTHR18964">
    <property type="entry name" value="ROK (REPRESSOR, ORF, KINASE) FAMILY"/>
    <property type="match status" value="1"/>
</dbReference>
<reference evidence="2" key="1">
    <citation type="submission" date="2015-07" db="EMBL/GenBank/DDBJ databases">
        <title>Draft Genome Sequences of Anaerolinea thermolimosa IMO-1, Bellilinea caldifistulae GOMI-1, Leptolinea tardivitalis YMTK-2, Levilinea saccharolytica KIBI-1,Longilinea arvoryzae KOME-1, Previously Described as Members of the Anaerolineaceae (Chloroflexi).</title>
        <authorList>
            <person name="Sekiguchi Y."/>
            <person name="Ohashi A."/>
            <person name="Matsuura N."/>
            <person name="Tourlousse M.D."/>
        </authorList>
    </citation>
    <scope>NUCLEOTIDE SEQUENCE [LARGE SCALE GENOMIC DNA]</scope>
    <source>
        <strain evidence="2">KOME-1</strain>
    </source>
</reference>
<dbReference type="STRING" id="360412.LARV_01124"/>
<dbReference type="InterPro" id="IPR049874">
    <property type="entry name" value="ROK_cs"/>
</dbReference>
<proteinExistence type="inferred from homology"/>
<dbReference type="AlphaFoldDB" id="A0A0S7BHN8"/>
<evidence type="ECO:0000256" key="1">
    <source>
        <dbReference type="ARBA" id="ARBA00006479"/>
    </source>
</evidence>
<gene>
    <name evidence="2" type="ORF">LARV_01124</name>
</gene>
<dbReference type="PROSITE" id="PS01125">
    <property type="entry name" value="ROK"/>
    <property type="match status" value="1"/>
</dbReference>
<evidence type="ECO:0000313" key="2">
    <source>
        <dbReference type="EMBL" id="GAP13371.1"/>
    </source>
</evidence>
<organism evidence="2">
    <name type="scientific">Longilinea arvoryzae</name>
    <dbReference type="NCBI Taxonomy" id="360412"/>
    <lineage>
        <taxon>Bacteria</taxon>
        <taxon>Bacillati</taxon>
        <taxon>Chloroflexota</taxon>
        <taxon>Anaerolineae</taxon>
        <taxon>Anaerolineales</taxon>
        <taxon>Anaerolineaceae</taxon>
        <taxon>Longilinea</taxon>
    </lineage>
</organism>
<keyword evidence="3" id="KW-1185">Reference proteome</keyword>
<name>A0A0S7BHN8_9CHLR</name>